<protein>
    <submittedName>
        <fullName evidence="4">Class II aldolase and Adducin N-terminal domain-domain-containing protein</fullName>
    </submittedName>
</protein>
<dbReference type="GO" id="GO:0046872">
    <property type="term" value="F:metal ion binding"/>
    <property type="evidence" value="ECO:0007669"/>
    <property type="project" value="UniProtKB-KW"/>
</dbReference>
<reference evidence="4 5" key="1">
    <citation type="submission" date="2016-07" db="EMBL/GenBank/DDBJ databases">
        <title>Pervasive Adenine N6-methylation of Active Genes in Fungi.</title>
        <authorList>
            <consortium name="DOE Joint Genome Institute"/>
            <person name="Mondo S.J."/>
            <person name="Dannebaum R.O."/>
            <person name="Kuo R.C."/>
            <person name="Labutti K."/>
            <person name="Haridas S."/>
            <person name="Kuo A."/>
            <person name="Salamov A."/>
            <person name="Ahrendt S.R."/>
            <person name="Lipzen A."/>
            <person name="Sullivan W."/>
            <person name="Andreopoulos W.B."/>
            <person name="Clum A."/>
            <person name="Lindquist E."/>
            <person name="Daum C."/>
            <person name="Ramamoorthy G.K."/>
            <person name="Gryganskyi A."/>
            <person name="Culley D."/>
            <person name="Magnuson J.K."/>
            <person name="James T.Y."/>
            <person name="O'Malley M.A."/>
            <person name="Stajich J.E."/>
            <person name="Spatafora J.W."/>
            <person name="Visel A."/>
            <person name="Grigoriev I.V."/>
        </authorList>
    </citation>
    <scope>NUCLEOTIDE SEQUENCE [LARGE SCALE GENOMIC DNA]</scope>
    <source>
        <strain evidence="4 5">CBS 115471</strain>
    </source>
</reference>
<dbReference type="Pfam" id="PF00596">
    <property type="entry name" value="Aldolase_II"/>
    <property type="match status" value="1"/>
</dbReference>
<evidence type="ECO:0000256" key="1">
    <source>
        <dbReference type="ARBA" id="ARBA00022723"/>
    </source>
</evidence>
<keyword evidence="2" id="KW-0456">Lyase</keyword>
<dbReference type="GO" id="GO:0019323">
    <property type="term" value="P:pentose catabolic process"/>
    <property type="evidence" value="ECO:0007669"/>
    <property type="project" value="TreeGrafter"/>
</dbReference>
<dbReference type="GO" id="GO:0016832">
    <property type="term" value="F:aldehyde-lyase activity"/>
    <property type="evidence" value="ECO:0007669"/>
    <property type="project" value="TreeGrafter"/>
</dbReference>
<organism evidence="4 5">
    <name type="scientific">Clohesyomyces aquaticus</name>
    <dbReference type="NCBI Taxonomy" id="1231657"/>
    <lineage>
        <taxon>Eukaryota</taxon>
        <taxon>Fungi</taxon>
        <taxon>Dikarya</taxon>
        <taxon>Ascomycota</taxon>
        <taxon>Pezizomycotina</taxon>
        <taxon>Dothideomycetes</taxon>
        <taxon>Pleosporomycetidae</taxon>
        <taxon>Pleosporales</taxon>
        <taxon>Lindgomycetaceae</taxon>
        <taxon>Clohesyomyces</taxon>
    </lineage>
</organism>
<dbReference type="GO" id="GO:0005829">
    <property type="term" value="C:cytosol"/>
    <property type="evidence" value="ECO:0007669"/>
    <property type="project" value="TreeGrafter"/>
</dbReference>
<evidence type="ECO:0000313" key="4">
    <source>
        <dbReference type="EMBL" id="ORX94216.1"/>
    </source>
</evidence>
<name>A0A1Y1Y8Z6_9PLEO</name>
<evidence type="ECO:0000259" key="3">
    <source>
        <dbReference type="SMART" id="SM01007"/>
    </source>
</evidence>
<accession>A0A1Y1Y8Z6</accession>
<feature type="domain" description="Class II aldolase/adducin N-terminal" evidence="3">
    <location>
        <begin position="17"/>
        <end position="216"/>
    </location>
</feature>
<keyword evidence="5" id="KW-1185">Reference proteome</keyword>
<evidence type="ECO:0000256" key="2">
    <source>
        <dbReference type="ARBA" id="ARBA00023239"/>
    </source>
</evidence>
<dbReference type="OrthoDB" id="2932980at2759"/>
<dbReference type="AlphaFoldDB" id="A0A1Y1Y8Z6"/>
<proteinExistence type="predicted"/>
<dbReference type="PANTHER" id="PTHR22789:SF0">
    <property type="entry name" value="3-OXO-TETRONATE 4-PHOSPHATE DECARBOXYLASE-RELATED"/>
    <property type="match status" value="1"/>
</dbReference>
<sequence length="290" mass="32293">MSIHDAVIPPELRTQLQLLISANHILHHHGLVDAFGHISIRHPIKRTTYIIAAYDPGAPALVSSFIDLIEYHVETSEPVDKDAPRGYSERYIHGEIFKMYPEVNCVVHSHSEAVIPFTTGGMRPRPVFHMAGFLGPLGPPTVDLTGVYNELNSKGLTHVRDMLIKTPHLGSKLAEAFSLKGTLIIDGKHGFTCVGDTIQNAVYRAIYTQKNCALLRDAMGINSYVRNLDSVNDPPEISYLTEEEAKGCARMNEMTADKAFRLWLREVEVNPLYRNEEGVPKNLPVGGMRD</sequence>
<dbReference type="STRING" id="1231657.A0A1Y1Y8Z6"/>
<dbReference type="Proteomes" id="UP000193144">
    <property type="component" value="Unassembled WGS sequence"/>
</dbReference>
<dbReference type="PANTHER" id="PTHR22789">
    <property type="entry name" value="FUCULOSE PHOSPHATE ALDOLASE"/>
    <property type="match status" value="1"/>
</dbReference>
<dbReference type="InterPro" id="IPR001303">
    <property type="entry name" value="Aldolase_II/adducin_N"/>
</dbReference>
<evidence type="ECO:0000313" key="5">
    <source>
        <dbReference type="Proteomes" id="UP000193144"/>
    </source>
</evidence>
<comment type="caution">
    <text evidence="4">The sequence shown here is derived from an EMBL/GenBank/DDBJ whole genome shotgun (WGS) entry which is preliminary data.</text>
</comment>
<dbReference type="InterPro" id="IPR050197">
    <property type="entry name" value="Aldolase_class_II_sugar_metab"/>
</dbReference>
<gene>
    <name evidence="4" type="ORF">BCR34DRAFT_499432</name>
</gene>
<dbReference type="Gene3D" id="3.40.225.10">
    <property type="entry name" value="Class II aldolase/adducin N-terminal domain"/>
    <property type="match status" value="1"/>
</dbReference>
<keyword evidence="1" id="KW-0479">Metal-binding</keyword>
<dbReference type="SMART" id="SM01007">
    <property type="entry name" value="Aldolase_II"/>
    <property type="match status" value="1"/>
</dbReference>
<dbReference type="SUPFAM" id="SSF53639">
    <property type="entry name" value="AraD/HMP-PK domain-like"/>
    <property type="match status" value="1"/>
</dbReference>
<dbReference type="InterPro" id="IPR036409">
    <property type="entry name" value="Aldolase_II/adducin_N_sf"/>
</dbReference>
<dbReference type="EMBL" id="MCFA01000315">
    <property type="protein sequence ID" value="ORX94216.1"/>
    <property type="molecule type" value="Genomic_DNA"/>
</dbReference>